<accession>A0A7C8ZVZ6</accession>
<protein>
    <submittedName>
        <fullName evidence="1">Uncharacterized protein</fullName>
    </submittedName>
</protein>
<evidence type="ECO:0000313" key="1">
    <source>
        <dbReference type="EMBL" id="MBA4651950.1"/>
    </source>
</evidence>
<dbReference type="PANTHER" id="PTHR34222:SF97">
    <property type="entry name" value="CATALYTIC REGION, PUTATIVE-RELATED"/>
    <property type="match status" value="1"/>
</dbReference>
<dbReference type="EMBL" id="GISG01172259">
    <property type="protein sequence ID" value="MBA4651950.1"/>
    <property type="molecule type" value="Transcribed_RNA"/>
</dbReference>
<reference evidence="1" key="1">
    <citation type="journal article" date="2013" name="J. Plant Res.">
        <title>Effect of fungi and light on seed germination of three Opuntia species from semiarid lands of central Mexico.</title>
        <authorList>
            <person name="Delgado-Sanchez P."/>
            <person name="Jimenez-Bremont J.F."/>
            <person name="Guerrero-Gonzalez Mde L."/>
            <person name="Flores J."/>
        </authorList>
    </citation>
    <scope>NUCLEOTIDE SEQUENCE</scope>
    <source>
        <tissue evidence="1">Cladode</tissue>
    </source>
</reference>
<reference evidence="1" key="2">
    <citation type="submission" date="2020-07" db="EMBL/GenBank/DDBJ databases">
        <authorList>
            <person name="Vera ALvarez R."/>
            <person name="Arias-Moreno D.M."/>
            <person name="Jimenez-Jacinto V."/>
            <person name="Jimenez-Bremont J.F."/>
            <person name="Swaminathan K."/>
            <person name="Moose S.P."/>
            <person name="Guerrero-Gonzalez M.L."/>
            <person name="Marino-Ramirez L."/>
            <person name="Landsman D."/>
            <person name="Rodriguez-Kessler M."/>
            <person name="Delgado-Sanchez P."/>
        </authorList>
    </citation>
    <scope>NUCLEOTIDE SEQUENCE</scope>
    <source>
        <tissue evidence="1">Cladode</tissue>
    </source>
</reference>
<dbReference type="AlphaFoldDB" id="A0A7C8ZVZ6"/>
<sequence>MNSVCEAISRSILYVKSAREIWIQLEKHFSLSNGSRKYRLNKDVYSIKQNGGSVSDYYTRLKGIWELDSVVDLPKVAIANDEIVEFLRAFGRMQEEQKLFQFLNGLDDVYKAQRSQIVIMHPLPSVKSACSSL</sequence>
<proteinExistence type="predicted"/>
<name>A0A7C8ZVZ6_OPUST</name>
<dbReference type="PANTHER" id="PTHR34222">
    <property type="entry name" value="GAG_PRE-INTEGRS DOMAIN-CONTAINING PROTEIN"/>
    <property type="match status" value="1"/>
</dbReference>
<organism evidence="1">
    <name type="scientific">Opuntia streptacantha</name>
    <name type="common">Prickly pear cactus</name>
    <name type="synonym">Opuntia cardona</name>
    <dbReference type="NCBI Taxonomy" id="393608"/>
    <lineage>
        <taxon>Eukaryota</taxon>
        <taxon>Viridiplantae</taxon>
        <taxon>Streptophyta</taxon>
        <taxon>Embryophyta</taxon>
        <taxon>Tracheophyta</taxon>
        <taxon>Spermatophyta</taxon>
        <taxon>Magnoliopsida</taxon>
        <taxon>eudicotyledons</taxon>
        <taxon>Gunneridae</taxon>
        <taxon>Pentapetalae</taxon>
        <taxon>Caryophyllales</taxon>
        <taxon>Cactineae</taxon>
        <taxon>Cactaceae</taxon>
        <taxon>Opuntioideae</taxon>
        <taxon>Opuntia</taxon>
    </lineage>
</organism>